<evidence type="ECO:0000313" key="2">
    <source>
        <dbReference type="Proteomes" id="UP000218811"/>
    </source>
</evidence>
<keyword evidence="2" id="KW-1185">Reference proteome</keyword>
<protein>
    <submittedName>
        <fullName evidence="1">Uncharacterized protein</fullName>
    </submittedName>
</protein>
<dbReference type="AlphaFoldDB" id="A0A2H3J6H5"/>
<dbReference type="Proteomes" id="UP000218811">
    <property type="component" value="Unassembled WGS sequence"/>
</dbReference>
<accession>A0A2H3J6H5</accession>
<reference evidence="1 2" key="1">
    <citation type="journal article" date="2012" name="Science">
        <title>The Paleozoic origin of enzymatic lignin decomposition reconstructed from 31 fungal genomes.</title>
        <authorList>
            <person name="Floudas D."/>
            <person name="Binder M."/>
            <person name="Riley R."/>
            <person name="Barry K."/>
            <person name="Blanchette R.A."/>
            <person name="Henrissat B."/>
            <person name="Martinez A.T."/>
            <person name="Otillar R."/>
            <person name="Spatafora J.W."/>
            <person name="Yadav J.S."/>
            <person name="Aerts A."/>
            <person name="Benoit I."/>
            <person name="Boyd A."/>
            <person name="Carlson A."/>
            <person name="Copeland A."/>
            <person name="Coutinho P.M."/>
            <person name="de Vries R.P."/>
            <person name="Ferreira P."/>
            <person name="Findley K."/>
            <person name="Foster B."/>
            <person name="Gaskell J."/>
            <person name="Glotzer D."/>
            <person name="Gorecki P."/>
            <person name="Heitman J."/>
            <person name="Hesse C."/>
            <person name="Hori C."/>
            <person name="Igarashi K."/>
            <person name="Jurgens J.A."/>
            <person name="Kallen N."/>
            <person name="Kersten P."/>
            <person name="Kohler A."/>
            <person name="Kuees U."/>
            <person name="Kumar T.K.A."/>
            <person name="Kuo A."/>
            <person name="LaButti K."/>
            <person name="Larrondo L.F."/>
            <person name="Lindquist E."/>
            <person name="Ling A."/>
            <person name="Lombard V."/>
            <person name="Lucas S."/>
            <person name="Lundell T."/>
            <person name="Martin R."/>
            <person name="McLaughlin D.J."/>
            <person name="Morgenstern I."/>
            <person name="Morin E."/>
            <person name="Murat C."/>
            <person name="Nagy L.G."/>
            <person name="Nolan M."/>
            <person name="Ohm R.A."/>
            <person name="Patyshakuliyeva A."/>
            <person name="Rokas A."/>
            <person name="Ruiz-Duenas F.J."/>
            <person name="Sabat G."/>
            <person name="Salamov A."/>
            <person name="Samejima M."/>
            <person name="Schmutz J."/>
            <person name="Slot J.C."/>
            <person name="St John F."/>
            <person name="Stenlid J."/>
            <person name="Sun H."/>
            <person name="Sun S."/>
            <person name="Syed K."/>
            <person name="Tsang A."/>
            <person name="Wiebenga A."/>
            <person name="Young D."/>
            <person name="Pisabarro A."/>
            <person name="Eastwood D.C."/>
            <person name="Martin F."/>
            <person name="Cullen D."/>
            <person name="Grigoriev I.V."/>
            <person name="Hibbett D.S."/>
        </authorList>
    </citation>
    <scope>NUCLEOTIDE SEQUENCE [LARGE SCALE GENOMIC DNA]</scope>
    <source>
        <strain evidence="1 2">MD-104</strain>
    </source>
</reference>
<organism evidence="1 2">
    <name type="scientific">Wolfiporia cocos (strain MD-104)</name>
    <name type="common">Brown rot fungus</name>
    <dbReference type="NCBI Taxonomy" id="742152"/>
    <lineage>
        <taxon>Eukaryota</taxon>
        <taxon>Fungi</taxon>
        <taxon>Dikarya</taxon>
        <taxon>Basidiomycota</taxon>
        <taxon>Agaricomycotina</taxon>
        <taxon>Agaricomycetes</taxon>
        <taxon>Polyporales</taxon>
        <taxon>Phaeolaceae</taxon>
        <taxon>Wolfiporia</taxon>
    </lineage>
</organism>
<name>A0A2H3J6H5_WOLCO</name>
<proteinExistence type="predicted"/>
<sequence>MSSPRPPPSRPADASTVPLAAAVHDLRAGVRTSHLIPAHTDRGAASGRGWRDAAAVRGRAPLIRVRAEMIGPGYAAVHLARARSPSARAIECDSMALRSTGVVVHSLGSNARYYLQYLMWHECTSRVPATHDTDQSRSVTVVANNVSAVMSAARSQAHIRPIAKRSSLSLWPTLMTTTRDVLMLMTRATKQNHARDRDFTRYALRLPSSSPSHLLLRTSVAQALSRRARDERAHYKSTSAPRAMADVRDRVIAGMHTCDCDASDSAARMRREFGAERTPLNGSGHLGVSLWLVTAPPGGAGNVKFRILRSAGEASGRSC</sequence>
<dbReference type="EMBL" id="KB467942">
    <property type="protein sequence ID" value="PCH37850.1"/>
    <property type="molecule type" value="Genomic_DNA"/>
</dbReference>
<gene>
    <name evidence="1" type="ORF">WOLCODRAFT_161096</name>
</gene>
<evidence type="ECO:0000313" key="1">
    <source>
        <dbReference type="EMBL" id="PCH37850.1"/>
    </source>
</evidence>